<keyword evidence="4" id="KW-1185">Reference proteome</keyword>
<feature type="domain" description="TMEM62 C-terminal" evidence="2">
    <location>
        <begin position="1"/>
        <end position="66"/>
    </location>
</feature>
<dbReference type="InterPro" id="IPR056230">
    <property type="entry name" value="TMEM62_C"/>
</dbReference>
<evidence type="ECO:0000313" key="3">
    <source>
        <dbReference type="EMBL" id="KAA8533394.1"/>
    </source>
</evidence>
<dbReference type="EMBL" id="CM018041">
    <property type="protein sequence ID" value="KAA8533394.1"/>
    <property type="molecule type" value="Genomic_DNA"/>
</dbReference>
<gene>
    <name evidence="3" type="ORF">F0562_031172</name>
</gene>
<dbReference type="AlphaFoldDB" id="A0A5J5ASZ4"/>
<protein>
    <recommendedName>
        <fullName evidence="2">TMEM62 C-terminal domain-containing protein</fullName>
    </recommendedName>
</protein>
<reference evidence="3 4" key="1">
    <citation type="submission" date="2019-09" db="EMBL/GenBank/DDBJ databases">
        <title>A chromosome-level genome assembly of the Chinese tupelo Nyssa sinensis.</title>
        <authorList>
            <person name="Yang X."/>
            <person name="Kang M."/>
            <person name="Yang Y."/>
            <person name="Xiong H."/>
            <person name="Wang M."/>
            <person name="Zhang Z."/>
            <person name="Wang Z."/>
            <person name="Wu H."/>
            <person name="Ma T."/>
            <person name="Liu J."/>
            <person name="Xi Z."/>
        </authorList>
    </citation>
    <scope>NUCLEOTIDE SEQUENCE [LARGE SCALE GENOMIC DNA]</scope>
    <source>
        <strain evidence="3">J267</strain>
        <tissue evidence="3">Leaf</tissue>
    </source>
</reference>
<dbReference type="Pfam" id="PF24394">
    <property type="entry name" value="TMEM62_C"/>
    <property type="match status" value="1"/>
</dbReference>
<name>A0A5J5ASZ4_9ASTE</name>
<feature type="chain" id="PRO_5023945430" description="TMEM62 C-terminal domain-containing protein" evidence="1">
    <location>
        <begin position="24"/>
        <end position="75"/>
    </location>
</feature>
<accession>A0A5J5ASZ4</accession>
<organism evidence="3 4">
    <name type="scientific">Nyssa sinensis</name>
    <dbReference type="NCBI Taxonomy" id="561372"/>
    <lineage>
        <taxon>Eukaryota</taxon>
        <taxon>Viridiplantae</taxon>
        <taxon>Streptophyta</taxon>
        <taxon>Embryophyta</taxon>
        <taxon>Tracheophyta</taxon>
        <taxon>Spermatophyta</taxon>
        <taxon>Magnoliopsida</taxon>
        <taxon>eudicotyledons</taxon>
        <taxon>Gunneridae</taxon>
        <taxon>Pentapetalae</taxon>
        <taxon>asterids</taxon>
        <taxon>Cornales</taxon>
        <taxon>Nyssaceae</taxon>
        <taxon>Nyssa</taxon>
    </lineage>
</organism>
<dbReference type="Proteomes" id="UP000325577">
    <property type="component" value="Linkage Group LG18"/>
</dbReference>
<sequence>MVVILPHLFFVVFPAILVTGSLAAERGMYQEHFLTLSGKKEDDFVMENTKFQIYEYVGNSRLKFCLELQNSHESF</sequence>
<evidence type="ECO:0000256" key="1">
    <source>
        <dbReference type="SAM" id="SignalP"/>
    </source>
</evidence>
<feature type="signal peptide" evidence="1">
    <location>
        <begin position="1"/>
        <end position="23"/>
    </location>
</feature>
<proteinExistence type="predicted"/>
<dbReference type="OrthoDB" id="27234at2759"/>
<evidence type="ECO:0000313" key="4">
    <source>
        <dbReference type="Proteomes" id="UP000325577"/>
    </source>
</evidence>
<keyword evidence="1" id="KW-0732">Signal</keyword>
<evidence type="ECO:0000259" key="2">
    <source>
        <dbReference type="Pfam" id="PF24394"/>
    </source>
</evidence>